<dbReference type="Pfam" id="PF22564">
    <property type="entry name" value="HAAS"/>
    <property type="match status" value="1"/>
</dbReference>
<gene>
    <name evidence="2" type="ORF">C7R92_06780</name>
</gene>
<keyword evidence="1" id="KW-0472">Membrane</keyword>
<dbReference type="Proteomes" id="UP000241645">
    <property type="component" value="Unassembled WGS sequence"/>
</dbReference>
<feature type="transmembrane region" description="Helical" evidence="1">
    <location>
        <begin position="78"/>
        <end position="100"/>
    </location>
</feature>
<evidence type="ECO:0008006" key="4">
    <source>
        <dbReference type="Google" id="ProtNLM"/>
    </source>
</evidence>
<proteinExistence type="predicted"/>
<evidence type="ECO:0000313" key="3">
    <source>
        <dbReference type="Proteomes" id="UP000241645"/>
    </source>
</evidence>
<keyword evidence="1" id="KW-0812">Transmembrane</keyword>
<keyword evidence="1" id="KW-1133">Transmembrane helix</keyword>
<feature type="transmembrane region" description="Helical" evidence="1">
    <location>
        <begin position="106"/>
        <end position="128"/>
    </location>
</feature>
<dbReference type="EMBL" id="PXZO01000009">
    <property type="protein sequence ID" value="PSK12953.1"/>
    <property type="molecule type" value="Genomic_DNA"/>
</dbReference>
<accession>A0ABX5FX09</accession>
<evidence type="ECO:0000313" key="2">
    <source>
        <dbReference type="EMBL" id="PSK12953.1"/>
    </source>
</evidence>
<comment type="caution">
    <text evidence="2">The sequence shown here is derived from an EMBL/GenBank/DDBJ whole genome shotgun (WGS) entry which is preliminary data.</text>
</comment>
<keyword evidence="3" id="KW-1185">Reference proteome</keyword>
<name>A0ABX5FX09_9BACL</name>
<reference evidence="2 3" key="1">
    <citation type="submission" date="2018-03" db="EMBL/GenBank/DDBJ databases">
        <title>Brevisbacillus phylogenomics.</title>
        <authorList>
            <person name="Dunlap C."/>
        </authorList>
    </citation>
    <scope>NUCLEOTIDE SEQUENCE [LARGE SCALE GENOMIC DNA]</scope>
    <source>
        <strain evidence="2 3">NRRL B-41110</strain>
    </source>
</reference>
<dbReference type="RefSeq" id="WP_106833660.1">
    <property type="nucleotide sequence ID" value="NZ_JARMEW010000004.1"/>
</dbReference>
<dbReference type="GeneID" id="95749839"/>
<protein>
    <recommendedName>
        <fullName evidence="4">DUF1700 domain-containing protein</fullName>
    </recommendedName>
</protein>
<feature type="transmembrane region" description="Helical" evidence="1">
    <location>
        <begin position="149"/>
        <end position="168"/>
    </location>
</feature>
<organism evidence="2 3">
    <name type="scientific">Brevibacillus porteri</name>
    <dbReference type="NCBI Taxonomy" id="2126350"/>
    <lineage>
        <taxon>Bacteria</taxon>
        <taxon>Bacillati</taxon>
        <taxon>Bacillota</taxon>
        <taxon>Bacilli</taxon>
        <taxon>Bacillales</taxon>
        <taxon>Paenibacillaceae</taxon>
        <taxon>Brevibacillus</taxon>
    </lineage>
</organism>
<sequence length="185" mass="20460">MDKIMNDYLEKIGKHLKPMSTPERIDIVKEIKSVMLELQHNGVSSEQIIERLGNPKELAKAYLGEAISKNSTFSWRKFGAVFAFCSSFAGVSGIFVLPIISTLSIALMSSGVITPIGGIIKFIGYLMGHDIAGITFEFGAFTATRPMQYLPISIVSGVLMFLLGKVLWKLTMKYIHAISQKKIKL</sequence>
<evidence type="ECO:0000256" key="1">
    <source>
        <dbReference type="SAM" id="Phobius"/>
    </source>
</evidence>